<evidence type="ECO:0000256" key="15">
    <source>
        <dbReference type="SAM" id="MobiDB-lite"/>
    </source>
</evidence>
<dbReference type="PRINTS" id="PR01657">
    <property type="entry name" value="MCMFAMILY"/>
</dbReference>
<dbReference type="FunFam" id="3.40.50.300:FF:000671">
    <property type="entry name" value="DNA helicase MCM9 isoform X1"/>
    <property type="match status" value="1"/>
</dbReference>
<dbReference type="SUPFAM" id="SSF52540">
    <property type="entry name" value="P-loop containing nucleoside triphosphate hydrolases"/>
    <property type="match status" value="1"/>
</dbReference>
<dbReference type="GO" id="GO:0031261">
    <property type="term" value="C:DNA replication preinitiation complex"/>
    <property type="evidence" value="ECO:0007669"/>
    <property type="project" value="UniProtKB-ARBA"/>
</dbReference>
<evidence type="ECO:0000256" key="8">
    <source>
        <dbReference type="ARBA" id="ARBA00022840"/>
    </source>
</evidence>
<dbReference type="GO" id="GO:0003697">
    <property type="term" value="F:single-stranded DNA binding"/>
    <property type="evidence" value="ECO:0007669"/>
    <property type="project" value="TreeGrafter"/>
</dbReference>
<dbReference type="SMART" id="SM00350">
    <property type="entry name" value="MCM"/>
    <property type="match status" value="1"/>
</dbReference>
<reference evidence="17 18" key="2">
    <citation type="submission" date="2016-08" db="EMBL/GenBank/DDBJ databases">
        <title>Pervasive Adenine N6-methylation of Active Genes in Fungi.</title>
        <authorList>
            <consortium name="DOE Joint Genome Institute"/>
            <person name="Mondo S.J."/>
            <person name="Dannebaum R.O."/>
            <person name="Kuo R.C."/>
            <person name="Labutti K."/>
            <person name="Haridas S."/>
            <person name="Kuo A."/>
            <person name="Salamov A."/>
            <person name="Ahrendt S.R."/>
            <person name="Lipzen A."/>
            <person name="Sullivan W."/>
            <person name="Andreopoulos W.B."/>
            <person name="Clum A."/>
            <person name="Lindquist E."/>
            <person name="Daum C."/>
            <person name="Ramamoorthy G.K."/>
            <person name="Gryganskyi A."/>
            <person name="Culley D."/>
            <person name="Magnuson J.K."/>
            <person name="James T.Y."/>
            <person name="O'Malley M.A."/>
            <person name="Stajich J.E."/>
            <person name="Spatafora J.W."/>
            <person name="Visel A."/>
            <person name="Grigoriev I.V."/>
        </authorList>
    </citation>
    <scope>NUCLEOTIDE SEQUENCE [LARGE SCALE GENOMIC DNA]</scope>
    <source>
        <strain evidence="18">finn</strain>
    </source>
</reference>
<dbReference type="EMBL" id="MCFH01000019">
    <property type="protein sequence ID" value="ORX51149.1"/>
    <property type="molecule type" value="Genomic_DNA"/>
</dbReference>
<dbReference type="GO" id="GO:0005656">
    <property type="term" value="C:nuclear pre-replicative complex"/>
    <property type="evidence" value="ECO:0007669"/>
    <property type="project" value="UniProtKB-ARBA"/>
</dbReference>
<dbReference type="Proteomes" id="UP000193719">
    <property type="component" value="Unassembled WGS sequence"/>
</dbReference>
<keyword evidence="7" id="KW-0347">Helicase</keyword>
<keyword evidence="18" id="KW-1185">Reference proteome</keyword>
<feature type="compositionally biased region" description="Low complexity" evidence="15">
    <location>
        <begin position="712"/>
        <end position="736"/>
    </location>
</feature>
<dbReference type="Pfam" id="PF00493">
    <property type="entry name" value="MCM"/>
    <property type="match status" value="1"/>
</dbReference>
<feature type="domain" description="MCM C-terminal AAA(+) ATPase" evidence="16">
    <location>
        <begin position="307"/>
        <end position="509"/>
    </location>
</feature>
<feature type="compositionally biased region" description="Low complexity" evidence="15">
    <location>
        <begin position="839"/>
        <end position="877"/>
    </location>
</feature>
<dbReference type="Pfam" id="PF17855">
    <property type="entry name" value="MCM_lid"/>
    <property type="match status" value="1"/>
</dbReference>
<keyword evidence="11" id="KW-0539">Nucleus</keyword>
<evidence type="ECO:0000256" key="4">
    <source>
        <dbReference type="ARBA" id="ARBA00022741"/>
    </source>
</evidence>
<gene>
    <name evidence="17" type="ORF">BCR36DRAFT_351714</name>
</gene>
<dbReference type="InterPro" id="IPR031327">
    <property type="entry name" value="MCM"/>
</dbReference>
<dbReference type="Pfam" id="PF17207">
    <property type="entry name" value="MCM_OB"/>
    <property type="match status" value="1"/>
</dbReference>
<feature type="compositionally biased region" description="Acidic residues" evidence="15">
    <location>
        <begin position="951"/>
        <end position="982"/>
    </location>
</feature>
<evidence type="ECO:0000256" key="14">
    <source>
        <dbReference type="RuleBase" id="RU004070"/>
    </source>
</evidence>
<evidence type="ECO:0000256" key="5">
    <source>
        <dbReference type="ARBA" id="ARBA00022763"/>
    </source>
</evidence>
<evidence type="ECO:0000256" key="2">
    <source>
        <dbReference type="ARBA" id="ARBA00008010"/>
    </source>
</evidence>
<dbReference type="GO" id="GO:0005524">
    <property type="term" value="F:ATP binding"/>
    <property type="evidence" value="ECO:0007669"/>
    <property type="project" value="UniProtKB-KW"/>
</dbReference>
<protein>
    <recommendedName>
        <fullName evidence="3">DNA helicase</fullName>
        <ecNumber evidence="3">3.6.4.12</ecNumber>
    </recommendedName>
    <alternativeName>
        <fullName evidence="12">Minichromosome maintenance 9</fullName>
    </alternativeName>
</protein>
<keyword evidence="8 14" id="KW-0067">ATP-binding</keyword>
<dbReference type="GO" id="GO:0016787">
    <property type="term" value="F:hydrolase activity"/>
    <property type="evidence" value="ECO:0007669"/>
    <property type="project" value="UniProtKB-KW"/>
</dbReference>
<feature type="compositionally biased region" description="Low complexity" evidence="15">
    <location>
        <begin position="935"/>
        <end position="950"/>
    </location>
</feature>
<dbReference type="Gene3D" id="3.40.50.300">
    <property type="entry name" value="P-loop containing nucleotide triphosphate hydrolases"/>
    <property type="match status" value="1"/>
</dbReference>
<dbReference type="PANTHER" id="PTHR11630">
    <property type="entry name" value="DNA REPLICATION LICENSING FACTOR MCM FAMILY MEMBER"/>
    <property type="match status" value="1"/>
</dbReference>
<feature type="region of interest" description="Disordered" evidence="15">
    <location>
        <begin position="903"/>
        <end position="923"/>
    </location>
</feature>
<evidence type="ECO:0000256" key="7">
    <source>
        <dbReference type="ARBA" id="ARBA00022806"/>
    </source>
</evidence>
<feature type="compositionally biased region" description="Acidic residues" evidence="15">
    <location>
        <begin position="799"/>
        <end position="815"/>
    </location>
</feature>
<feature type="region of interest" description="Disordered" evidence="15">
    <location>
        <begin position="694"/>
        <end position="815"/>
    </location>
</feature>
<feature type="compositionally biased region" description="Basic and acidic residues" evidence="15">
    <location>
        <begin position="737"/>
        <end position="778"/>
    </location>
</feature>
<evidence type="ECO:0000256" key="12">
    <source>
        <dbReference type="ARBA" id="ARBA00042301"/>
    </source>
</evidence>
<dbReference type="PROSITE" id="PS50051">
    <property type="entry name" value="MCM_2"/>
    <property type="match status" value="1"/>
</dbReference>
<dbReference type="AlphaFoldDB" id="A0A1Y1VAK5"/>
<evidence type="ECO:0000259" key="16">
    <source>
        <dbReference type="PROSITE" id="PS50051"/>
    </source>
</evidence>
<dbReference type="EC" id="3.6.4.12" evidence="3"/>
<feature type="compositionally biased region" description="Basic residues" evidence="15">
    <location>
        <begin position="782"/>
        <end position="794"/>
    </location>
</feature>
<dbReference type="GO" id="GO:0042555">
    <property type="term" value="C:MCM complex"/>
    <property type="evidence" value="ECO:0007669"/>
    <property type="project" value="UniProtKB-ARBA"/>
</dbReference>
<comment type="similarity">
    <text evidence="2 14">Belongs to the MCM family.</text>
</comment>
<evidence type="ECO:0000256" key="9">
    <source>
        <dbReference type="ARBA" id="ARBA00023125"/>
    </source>
</evidence>
<feature type="compositionally biased region" description="Low complexity" evidence="15">
    <location>
        <begin position="903"/>
        <end position="913"/>
    </location>
</feature>
<keyword evidence="5" id="KW-0227">DNA damage</keyword>
<accession>A0A1Y1VAK5</accession>
<dbReference type="PANTHER" id="PTHR11630:SF48">
    <property type="entry name" value="DNA HELICASE MCM9"/>
    <property type="match status" value="1"/>
</dbReference>
<feature type="region of interest" description="Disordered" evidence="15">
    <location>
        <begin position="935"/>
        <end position="984"/>
    </location>
</feature>
<evidence type="ECO:0000256" key="3">
    <source>
        <dbReference type="ARBA" id="ARBA00012551"/>
    </source>
</evidence>
<feature type="region of interest" description="Disordered" evidence="15">
    <location>
        <begin position="830"/>
        <end position="887"/>
    </location>
</feature>
<dbReference type="GO" id="GO:0000724">
    <property type="term" value="P:double-strand break repair via homologous recombination"/>
    <property type="evidence" value="ECO:0007669"/>
    <property type="project" value="TreeGrafter"/>
</dbReference>
<evidence type="ECO:0000256" key="6">
    <source>
        <dbReference type="ARBA" id="ARBA00022801"/>
    </source>
</evidence>
<dbReference type="GO" id="GO:0017116">
    <property type="term" value="F:single-stranded DNA helicase activity"/>
    <property type="evidence" value="ECO:0007669"/>
    <property type="project" value="TreeGrafter"/>
</dbReference>
<organism evidence="17 18">
    <name type="scientific">Piromyces finnis</name>
    <dbReference type="NCBI Taxonomy" id="1754191"/>
    <lineage>
        <taxon>Eukaryota</taxon>
        <taxon>Fungi</taxon>
        <taxon>Fungi incertae sedis</taxon>
        <taxon>Chytridiomycota</taxon>
        <taxon>Chytridiomycota incertae sedis</taxon>
        <taxon>Neocallimastigomycetes</taxon>
        <taxon>Neocallimastigales</taxon>
        <taxon>Neocallimastigaceae</taxon>
        <taxon>Piromyces</taxon>
    </lineage>
</organism>
<dbReference type="SUPFAM" id="SSF50249">
    <property type="entry name" value="Nucleic acid-binding proteins"/>
    <property type="match status" value="1"/>
</dbReference>
<dbReference type="SMART" id="SM00382">
    <property type="entry name" value="AAA"/>
    <property type="match status" value="1"/>
</dbReference>
<dbReference type="Gene3D" id="2.40.50.140">
    <property type="entry name" value="Nucleic acid-binding proteins"/>
    <property type="match status" value="1"/>
</dbReference>
<keyword evidence="6" id="KW-0378">Hydrolase</keyword>
<dbReference type="GO" id="GO:0043596">
    <property type="term" value="C:nuclear replication fork"/>
    <property type="evidence" value="ECO:0007669"/>
    <property type="project" value="UniProtKB-ARBA"/>
</dbReference>
<name>A0A1Y1VAK5_9FUNG</name>
<dbReference type="InterPro" id="IPR003593">
    <property type="entry name" value="AAA+_ATPase"/>
</dbReference>
<evidence type="ECO:0000256" key="10">
    <source>
        <dbReference type="ARBA" id="ARBA00023204"/>
    </source>
</evidence>
<evidence type="ECO:0000313" key="18">
    <source>
        <dbReference type="Proteomes" id="UP000193719"/>
    </source>
</evidence>
<keyword evidence="9 14" id="KW-0238">DNA-binding</keyword>
<dbReference type="InterPro" id="IPR012340">
    <property type="entry name" value="NA-bd_OB-fold"/>
</dbReference>
<dbReference type="InterPro" id="IPR027417">
    <property type="entry name" value="P-loop_NTPase"/>
</dbReference>
<comment type="caution">
    <text evidence="17">The sequence shown here is derived from an EMBL/GenBank/DDBJ whole genome shotgun (WGS) entry which is preliminary data.</text>
</comment>
<sequence>MVLNYDPTKNNDYKKAFCTELIELKYNEIEEILFAKDESIYYPLIITYYELHNGNSLLGNLLLHFPETMLQLFNEALIEVQNDIITRHPMAGDMTRKYNCRVRIARLPSALCYRTLPRSLETGMFLSISGTVVRTGPRKVSEQEQIYQCTKCKGQFAMKADREQYYCIPEPKACKAIGVVPCDSMKFKKISSDQASSETCNDFQEIKIQEDINALAFGRIPRSIIVLCEDDLVDQCAAGDAVEISGIILRRWKPFEKGQRCDIEIVIWANYIYVKNEDRFFDTNVEDEKRKEFEKFWEHYKDNIMAGRNRIISSFCPFIYGAYPIKLSIILMLLGGVAKAEAGIKVRGEIHILLVGDPGTGKSQFLRYAAKLSPRAVLTTGVGTTNAGLTVTAVKDSGEWHLEAGALVLADRGICCIDEFGGIKENDKTAIHEAMEQQTLSVAKAGLICKLNTRCSILAATNPKGKYDPEQNVSINIALGSPLLSRFDIVFILLDKQDKEWDKKVSSFVIKENSLKNRKKAYISSQSKKEFNSNLITDYWKIEDLQAYILCAKTFSPKMTREAQLVLSRYYQLQRQSDIRNAARTTIRLLESLIRLSQAHAKLMFRDLVIVQDAIVVISIIEISMQSSSIFGDVLCTLHSIFPDDPMRDYYEKEKIILDKLQLSDLYSGPDIEIKPEMYGGSPNIKQTLYQTQLQAKHFSPSSSQTSNNGENNTSLRSINNNDNNNIDITTTVANNNKKDNKEDVSNKNEKNDIESEEIVKKNNEVRKNPEKGKKIETNNKPPKKRSKKSKKKYSNSMEDNENDSSIDDYNNDNWEDELENSSFLLSSYDSEKKSAGEKSIQNSQNSILSSLNVNVNNNSSEKSETSETSNKSSSNNDKNDKKLNITMSQKFSSKLKSFMYTKKSNTTSSSTSEESKPPLLNEVSNLSEKVISSSSNYNVNNNKLYNDTSDTSDNDQNSDELENEDEDINDLELDYDFEPTDTMDSINKKKRKFIWD</sequence>
<proteinExistence type="inferred from homology"/>
<evidence type="ECO:0000313" key="17">
    <source>
        <dbReference type="EMBL" id="ORX51149.1"/>
    </source>
</evidence>
<dbReference type="Pfam" id="PF26066">
    <property type="entry name" value="MCM9_N"/>
    <property type="match status" value="1"/>
</dbReference>
<feature type="compositionally biased region" description="Polar residues" evidence="15">
    <location>
        <begin position="694"/>
        <end position="711"/>
    </location>
</feature>
<reference evidence="17 18" key="1">
    <citation type="submission" date="2016-08" db="EMBL/GenBank/DDBJ databases">
        <title>Genomes of anaerobic fungi encode conserved fungal cellulosomes for biomass hydrolysis.</title>
        <authorList>
            <consortium name="DOE Joint Genome Institute"/>
            <person name="Haitjema C.H."/>
            <person name="Gilmore S.P."/>
            <person name="Henske J.K."/>
            <person name="Solomon K.V."/>
            <person name="De Groot R."/>
            <person name="Kuo A."/>
            <person name="Mondo S.J."/>
            <person name="Salamov A.A."/>
            <person name="Labutti K."/>
            <person name="Zhao Z."/>
            <person name="Chiniquy J."/>
            <person name="Barry K."/>
            <person name="Brewer H.M."/>
            <person name="Purvine S.O."/>
            <person name="Wright A.T."/>
            <person name="Boxma B."/>
            <person name="Van Alen T."/>
            <person name="Hackstein J.H."/>
            <person name="Baker S.E."/>
            <person name="Grigoriev I.V."/>
            <person name="O'Malley M.A."/>
        </authorList>
    </citation>
    <scope>NUCLEOTIDE SEQUENCE [LARGE SCALE GENOMIC DNA]</scope>
    <source>
        <strain evidence="18">finn</strain>
    </source>
</reference>
<dbReference type="OrthoDB" id="6274823at2759"/>
<comment type="catalytic activity">
    <reaction evidence="13">
        <text>ATP + H2O = ADP + phosphate + H(+)</text>
        <dbReference type="Rhea" id="RHEA:13065"/>
        <dbReference type="ChEBI" id="CHEBI:15377"/>
        <dbReference type="ChEBI" id="CHEBI:15378"/>
        <dbReference type="ChEBI" id="CHEBI:30616"/>
        <dbReference type="ChEBI" id="CHEBI:43474"/>
        <dbReference type="ChEBI" id="CHEBI:456216"/>
        <dbReference type="EC" id="3.6.4.12"/>
    </reaction>
</comment>
<dbReference type="InterPro" id="IPR001208">
    <property type="entry name" value="MCM_dom"/>
</dbReference>
<keyword evidence="4 14" id="KW-0547">Nucleotide-binding</keyword>
<dbReference type="InterPro" id="IPR033762">
    <property type="entry name" value="MCM_OB"/>
</dbReference>
<evidence type="ECO:0000256" key="1">
    <source>
        <dbReference type="ARBA" id="ARBA00004123"/>
    </source>
</evidence>
<evidence type="ECO:0000256" key="11">
    <source>
        <dbReference type="ARBA" id="ARBA00023242"/>
    </source>
</evidence>
<keyword evidence="10" id="KW-0234">DNA repair</keyword>
<comment type="subcellular location">
    <subcellularLocation>
        <location evidence="1">Nucleus</location>
    </subcellularLocation>
</comment>
<dbReference type="GO" id="GO:0006279">
    <property type="term" value="P:premeiotic DNA replication"/>
    <property type="evidence" value="ECO:0007669"/>
    <property type="project" value="UniProtKB-ARBA"/>
</dbReference>
<dbReference type="STRING" id="1754191.A0A1Y1VAK5"/>
<dbReference type="InterPro" id="IPR058768">
    <property type="entry name" value="MCM9_N"/>
</dbReference>
<evidence type="ECO:0000256" key="13">
    <source>
        <dbReference type="ARBA" id="ARBA00047995"/>
    </source>
</evidence>
<dbReference type="InterPro" id="IPR041562">
    <property type="entry name" value="MCM_lid"/>
</dbReference>